<dbReference type="EMBL" id="REGN01001089">
    <property type="protein sequence ID" value="RNA37131.1"/>
    <property type="molecule type" value="Genomic_DNA"/>
</dbReference>
<keyword evidence="1" id="KW-1133">Transmembrane helix</keyword>
<dbReference type="Proteomes" id="UP000276133">
    <property type="component" value="Unassembled WGS sequence"/>
</dbReference>
<accession>A0A3M7SMR2</accession>
<evidence type="ECO:0000256" key="1">
    <source>
        <dbReference type="SAM" id="Phobius"/>
    </source>
</evidence>
<keyword evidence="3" id="KW-0675">Receptor</keyword>
<organism evidence="3 4">
    <name type="scientific">Brachionus plicatilis</name>
    <name type="common">Marine rotifer</name>
    <name type="synonym">Brachionus muelleri</name>
    <dbReference type="NCBI Taxonomy" id="10195"/>
    <lineage>
        <taxon>Eukaryota</taxon>
        <taxon>Metazoa</taxon>
        <taxon>Spiralia</taxon>
        <taxon>Gnathifera</taxon>
        <taxon>Rotifera</taxon>
        <taxon>Eurotatoria</taxon>
        <taxon>Monogononta</taxon>
        <taxon>Pseudotrocha</taxon>
        <taxon>Ploima</taxon>
        <taxon>Brachionidae</taxon>
        <taxon>Brachionus</taxon>
    </lineage>
</organism>
<reference evidence="3 4" key="1">
    <citation type="journal article" date="2018" name="Sci. Rep.">
        <title>Genomic signatures of local adaptation to the degree of environmental predictability in rotifers.</title>
        <authorList>
            <person name="Franch-Gras L."/>
            <person name="Hahn C."/>
            <person name="Garcia-Roger E.M."/>
            <person name="Carmona M.J."/>
            <person name="Serra M."/>
            <person name="Gomez A."/>
        </authorList>
    </citation>
    <scope>NUCLEOTIDE SEQUENCE [LARGE SCALE GENOMIC DNA]</scope>
    <source>
        <strain evidence="3">HYR1</strain>
    </source>
</reference>
<gene>
    <name evidence="3" type="ORF">BpHYR1_048803</name>
</gene>
<name>A0A3M7SMR2_BRAPC</name>
<comment type="caution">
    <text evidence="3">The sequence shown here is derived from an EMBL/GenBank/DDBJ whole genome shotgun (WGS) entry which is preliminary data.</text>
</comment>
<evidence type="ECO:0000313" key="4">
    <source>
        <dbReference type="Proteomes" id="UP000276133"/>
    </source>
</evidence>
<dbReference type="PANTHER" id="PTHR46106">
    <property type="entry name" value="IA-2 PROTEIN TYROSINE PHOSPHATASE, ISOFORM C"/>
    <property type="match status" value="1"/>
</dbReference>
<dbReference type="InterPro" id="IPR029021">
    <property type="entry name" value="Prot-tyrosine_phosphatase-like"/>
</dbReference>
<feature type="signal peptide" evidence="2">
    <location>
        <begin position="1"/>
        <end position="22"/>
    </location>
</feature>
<dbReference type="STRING" id="10195.A0A3M7SMR2"/>
<keyword evidence="4" id="KW-1185">Reference proteome</keyword>
<protein>
    <submittedName>
        <fullName evidence="3">Receptor-type tyrosine-phosphatase-like N</fullName>
    </submittedName>
</protein>
<feature type="transmembrane region" description="Helical" evidence="1">
    <location>
        <begin position="235"/>
        <end position="260"/>
    </location>
</feature>
<dbReference type="GO" id="GO:0045202">
    <property type="term" value="C:synapse"/>
    <property type="evidence" value="ECO:0007669"/>
    <property type="project" value="TreeGrafter"/>
</dbReference>
<dbReference type="PANTHER" id="PTHR46106:SF4">
    <property type="entry name" value="IA-2 PROTEIN TYROSINE PHOSPHATASE, ISOFORM C"/>
    <property type="match status" value="1"/>
</dbReference>
<dbReference type="InterPro" id="IPR033522">
    <property type="entry name" value="IA-2/IA-2_beta"/>
</dbReference>
<feature type="chain" id="PRO_5018301697" evidence="2">
    <location>
        <begin position="23"/>
        <end position="452"/>
    </location>
</feature>
<sequence>MLAKSFIPILFILFIQTNISKCFLPVFVDLEHGPNLFDQFQSRFDIWPRIAESFFVQSFFLTDEQPELAEENFEQKIDQENSADDYFYNMAKLENKLDQEQENFLHKFILHDVEQFEQDIKALTTTKQPLSQEPAFVFIELDKSIEKDRADDLIAYISQFTNLPLDSFKDLSTNNNLILFKVQNATSSFLVDQILKYQVKILKEKKFEILSCGVVKNEDKAKFDAVKKSEQTQEILIIFGIVSMIALFSMLTLFALVYFIKKRFFSPDGEVLLEKKGYDDEECLVNDSRKDDSKWLAYVPFMRPKKSAENYSKDYQDLCRQRMHSKVSPINPSMCTSLTGGQTPALPSPANNCQVVNNSNTINSTPIRITDAKVDQSRNGSWLEESMCHPNIDINTGHVILSYMEKYLNDKNLMDKDWKYLSEYEADQNSTHTAAERINYQKNRYDDRLPCE</sequence>
<dbReference type="AlphaFoldDB" id="A0A3M7SMR2"/>
<dbReference type="Gene3D" id="3.90.190.10">
    <property type="entry name" value="Protein tyrosine phosphatase superfamily"/>
    <property type="match status" value="1"/>
</dbReference>
<dbReference type="GO" id="GO:0051046">
    <property type="term" value="P:regulation of secretion"/>
    <property type="evidence" value="ECO:0007669"/>
    <property type="project" value="TreeGrafter"/>
</dbReference>
<keyword evidence="2" id="KW-0732">Signal</keyword>
<dbReference type="OrthoDB" id="9880441at2759"/>
<dbReference type="Gene3D" id="3.30.70.2470">
    <property type="entry name" value="Protein-tyrosine phosphatase receptor IA-2 ectodomain"/>
    <property type="match status" value="1"/>
</dbReference>
<proteinExistence type="predicted"/>
<keyword evidence="1" id="KW-0472">Membrane</keyword>
<evidence type="ECO:0000313" key="3">
    <source>
        <dbReference type="EMBL" id="RNA37131.1"/>
    </source>
</evidence>
<keyword evidence="1" id="KW-0812">Transmembrane</keyword>
<evidence type="ECO:0000256" key="2">
    <source>
        <dbReference type="SAM" id="SignalP"/>
    </source>
</evidence>
<dbReference type="InterPro" id="IPR038112">
    <property type="entry name" value="Receptor_IA-2_ectodomain_sf"/>
</dbReference>
<dbReference type="GO" id="GO:0030141">
    <property type="term" value="C:secretory granule"/>
    <property type="evidence" value="ECO:0007669"/>
    <property type="project" value="InterPro"/>
</dbReference>